<feature type="non-terminal residue" evidence="2">
    <location>
        <position position="1"/>
    </location>
</feature>
<gene>
    <name evidence="2" type="ORF">N338_09350</name>
</gene>
<evidence type="ECO:0000256" key="1">
    <source>
        <dbReference type="SAM" id="MobiDB-lite"/>
    </source>
</evidence>
<evidence type="ECO:0000313" key="3">
    <source>
        <dbReference type="Proteomes" id="UP000053854"/>
    </source>
</evidence>
<keyword evidence="3" id="KW-1185">Reference proteome</keyword>
<dbReference type="Proteomes" id="UP000053854">
    <property type="component" value="Unassembled WGS sequence"/>
</dbReference>
<feature type="region of interest" description="Disordered" evidence="1">
    <location>
        <begin position="33"/>
        <end position="62"/>
    </location>
</feature>
<evidence type="ECO:0008006" key="4">
    <source>
        <dbReference type="Google" id="ProtNLM"/>
    </source>
</evidence>
<organism evidence="2 3">
    <name type="scientific">Podiceps cristatus</name>
    <name type="common">Great crested grebe</name>
    <dbReference type="NCBI Taxonomy" id="345573"/>
    <lineage>
        <taxon>Eukaryota</taxon>
        <taxon>Metazoa</taxon>
        <taxon>Chordata</taxon>
        <taxon>Craniata</taxon>
        <taxon>Vertebrata</taxon>
        <taxon>Euteleostomi</taxon>
        <taxon>Archelosauria</taxon>
        <taxon>Archosauria</taxon>
        <taxon>Dinosauria</taxon>
        <taxon>Saurischia</taxon>
        <taxon>Theropoda</taxon>
        <taxon>Coelurosauria</taxon>
        <taxon>Aves</taxon>
        <taxon>Neognathae</taxon>
        <taxon>Neoaves</taxon>
        <taxon>Mirandornithes</taxon>
        <taxon>Podicipediformes</taxon>
        <taxon>Podicipedidae</taxon>
        <taxon>Podiceps</taxon>
    </lineage>
</organism>
<feature type="non-terminal residue" evidence="2">
    <location>
        <position position="209"/>
    </location>
</feature>
<feature type="compositionally biased region" description="Basic and acidic residues" evidence="1">
    <location>
        <begin position="33"/>
        <end position="56"/>
    </location>
</feature>
<evidence type="ECO:0000313" key="2">
    <source>
        <dbReference type="EMBL" id="KFZ68401.1"/>
    </source>
</evidence>
<accession>A0A094NPP3</accession>
<protein>
    <recommendedName>
        <fullName evidence="4">Interleukin-23 receptor</fullName>
    </recommendedName>
</protein>
<name>A0A094NPP3_PODCR</name>
<proteinExistence type="predicted"/>
<dbReference type="EMBL" id="KL284819">
    <property type="protein sequence ID" value="KFZ68401.1"/>
    <property type="molecule type" value="Genomic_DNA"/>
</dbReference>
<reference evidence="2 3" key="1">
    <citation type="submission" date="2014-04" db="EMBL/GenBank/DDBJ databases">
        <title>Genome evolution of avian class.</title>
        <authorList>
            <person name="Zhang G."/>
            <person name="Li C."/>
        </authorList>
    </citation>
    <scope>NUCLEOTIDE SEQUENCE [LARGE SCALE GENOMIC DNA]</scope>
    <source>
        <strain evidence="2">BGI_N338</strain>
    </source>
</reference>
<dbReference type="AlphaFoldDB" id="A0A094NPP3"/>
<dbReference type="OrthoDB" id="9897281at2759"/>
<sequence length="209" mass="23152">FQEKNDFKSFDSFHDPFLDTSDPTVMEIEEVPAHEEYKNVATRREPGREVPKDGERPGSTVPARITAPEQISDYKPQVSDGNALGYVAANIYQTQPPAVLPELETNIFFRDYTSPIPHLWDGEGGGHHVCLLEKINLILNNSRSGQSHTFGSAQGGHGSLLENQWGHTLTTDAQEQTLVPDELVSCLKAMNGESVDIKTCFPQSIGRLF</sequence>